<name>A0ABR0CQE9_9LAMI</name>
<comment type="catalytic activity">
    <reaction evidence="4">
        <text>[(1-&gt;4)-alpha-D-galacturonosyl methyl ester](n) + n H2O = [(1-&gt;4)-alpha-D-galacturonosyl](n) + n methanol + n H(+)</text>
        <dbReference type="Rhea" id="RHEA:22380"/>
        <dbReference type="Rhea" id="RHEA-COMP:14570"/>
        <dbReference type="Rhea" id="RHEA-COMP:14573"/>
        <dbReference type="ChEBI" id="CHEBI:15377"/>
        <dbReference type="ChEBI" id="CHEBI:15378"/>
        <dbReference type="ChEBI" id="CHEBI:17790"/>
        <dbReference type="ChEBI" id="CHEBI:140522"/>
        <dbReference type="ChEBI" id="CHEBI:140523"/>
        <dbReference type="EC" id="3.1.1.11"/>
    </reaction>
</comment>
<dbReference type="Gene3D" id="3.80.10.10">
    <property type="entry name" value="Ribonuclease Inhibitor"/>
    <property type="match status" value="1"/>
</dbReference>
<evidence type="ECO:0000256" key="2">
    <source>
        <dbReference type="ARBA" id="ARBA00022801"/>
    </source>
</evidence>
<protein>
    <recommendedName>
        <fullName evidence="6">Pectinesterase catalytic domain-containing protein</fullName>
    </recommendedName>
</protein>
<dbReference type="EMBL" id="JAYDYQ010002687">
    <property type="protein sequence ID" value="KAK4478994.1"/>
    <property type="molecule type" value="Genomic_DNA"/>
</dbReference>
<comment type="pathway">
    <text evidence="1">Glycan metabolism; pectin degradation; 2-dehydro-3-deoxy-D-gluconate from pectin: step 1/5.</text>
</comment>
<sequence length="2013" mass="229584">MVVSAHFPASIDGGPRPVNAGQRWFLRAATSFRNEDSISGLQLKIRVHLVLVCSALFCSVMFCFGLSAPFCSVWAPKFSVDSGLEQPGCYWARFIAQNIKFENTYGLEKQQVVSFMSESDRMVLYRCDIMRKHNNTGDMPHQTTTTYVVVARDATNYCNKRRVIYVKKGVYKEYVEVSKKISNIIITGDGIDASIVFGNHNYVDGWITYRSGTFRVLTGVCDFAYLFEELHEVFVIFVLSLRNKFMDIAKSAKELRNEKSRARYAKMDSQKKERLLSLAREKYRLRSLVMDSRQNKISASVEGNRKSAIRPGSIVTDLSTASIPSASSSLGSVSLGVNMNCATADIQQGAVSDNDVHRKTIRNFKERARYYGLNILEKNDLLSRKRSHAVLNPILSEMSHGCEGCENCAVSCVHYPACLSSAPRNRFEKLTHIPLTKWMLPPEPLCKYCGAFRFSRETAGFCCAGGQVWLAKTVPCPILWFLFTDAISEVAWIYALKEFGQVSHYVNPIDGSPNITSFLQLFFLDAVEQLDADLLKRKDLRSDVMAMLIKALTDNQYTKFFNCIRSWDNLAEAHIVIKTSTSLDQRNCNVPTVDEVAGVWKDGDEKIYRSERDIHVYTDGGRSLRMNYYYSCYDPTQYPLLFPRGEPGWHAGIQKIIPEHISKINNFGLKCTNEVIPNVAAAHSADEIIAAEEHGLQQNKRARNNVSCREYYCYKAQIRRHDNSYLLHSGRLGHQFIIDMYIKLESSRLDYYKLEQFQKEVAKIVQSHAYIIQHALSSAPRNRFEKLTHIPLTKWMLPPEPLCKYCGAFRFSRETAGFCCAGGQVWLAKTVPCPILWFLFTDAISEVACEFRRRVRTYNNAFAFTSIGMSFDPNSWWAREGIYALKVFGQVSHYVNPIDGSPNITSLLQLFFLDAVEQLDADLLKRKDLRSDVMAMLIKALADNQYTKFFKRLRSWDNLAEAHIVIKTSPSLDQRNCNVPIVDEVAGVWKDGDEKIYRSERDIRVYTDGGRSLRMNYYYSCYDPTQYPLLFPRGEPGWHAGIQKIIPEHISKINNFGLKCTNEVIPNVAAAHSADEIIAAEEHGLQQNKRARNNVSCREYYCYKAQIRRHDNSYLLHSGRLGHQFIIDMYIKLESSRLDYYKLEQFQKEVAKIVQSHAYIIQHALSSAPRNRFEKLTHIPLTKWMLPPEPLCKYCGAFRFSRETAGFCCACGQVWLAKTVPCPILWFLFTDAISEVACEFRRRVRTYNNAFAFTSIGMSFDPNSWWAREGIYALKVFGQVSHYVNPIDGSPNITSLLQLFFLDAVEQLDADLLKRKDLRSDVMAMLIKALADNQYTKFFKRLRSWDNLAEAHIVIKTSPSLDQRNCNVPTVDEVAGVWKDGDEKIYRSERDIRVYTDGGRSLRMNYYYSCYDPTQYPLLFPRGEPGWHAGIQKIIPEHISKINNFGLKCTNEVIPNVAAAHSADEIIAAEEHGLQQNKRARNNVSCREYYCYKAQIRRHDNSYLLHSGRLGHQFIIDMYIKLESSRLDYYKLEQFQKEEPAAAADADADAGVNMNCATVDIQQGAVSDNDVHRKTIRNFKERARYYGLNILEKNDLLSRKRSRAVLNPILSEMSHGCEGCENCAVSCVHYPACLSSAPRNRFEKLTHIPLTKWMLPPEPLCKYCGAFRFSRETAGFCCAGGQVWLAKTVPCPILWFLFTDAISEVACEFRRRVRTYNNAFAFTSIGMSFDPNSWWAREGIYALKVFGQVSHYVNPIDGSPNITSLLQLFFLDAVEQLDADLLKRKDLRSDVMAMLIKALADNQYTKFFKRLRSWDNLAEAHIVIKTSPSLDQRNCNVPIVDEVAGVWKDGDEKIYRSERDIRVYTDGGRSLRMNYYYSCYDPTQYPLLFPRGEPGWHAGIQKIIPEHISKINNFGLKCTNEVIPNVAAAHSADEIIAAEEHGSNNLTGVVPISPLPVLEALDLSNNMLSREILQDIELIFSGLKYLDFGGNALTGQVPISIPNMKRLEFLTLA</sequence>
<evidence type="ECO:0000259" key="6">
    <source>
        <dbReference type="Pfam" id="PF01095"/>
    </source>
</evidence>
<keyword evidence="5" id="KW-0812">Transmembrane</keyword>
<dbReference type="InterPro" id="IPR000070">
    <property type="entry name" value="Pectinesterase_cat"/>
</dbReference>
<keyword evidence="8" id="KW-1185">Reference proteome</keyword>
<keyword evidence="5" id="KW-0472">Membrane</keyword>
<feature type="domain" description="Pectinesterase catalytic" evidence="6">
    <location>
        <begin position="152"/>
        <end position="216"/>
    </location>
</feature>
<evidence type="ECO:0000256" key="1">
    <source>
        <dbReference type="ARBA" id="ARBA00005184"/>
    </source>
</evidence>
<evidence type="ECO:0000256" key="4">
    <source>
        <dbReference type="ARBA" id="ARBA00047928"/>
    </source>
</evidence>
<accession>A0ABR0CQE9</accession>
<dbReference type="InterPro" id="IPR032675">
    <property type="entry name" value="LRR_dom_sf"/>
</dbReference>
<dbReference type="SUPFAM" id="SSF51126">
    <property type="entry name" value="Pectin lyase-like"/>
    <property type="match status" value="1"/>
</dbReference>
<dbReference type="Proteomes" id="UP001291926">
    <property type="component" value="Unassembled WGS sequence"/>
</dbReference>
<dbReference type="SUPFAM" id="SSF52058">
    <property type="entry name" value="L domain-like"/>
    <property type="match status" value="1"/>
</dbReference>
<evidence type="ECO:0000256" key="3">
    <source>
        <dbReference type="ARBA" id="ARBA00023085"/>
    </source>
</evidence>
<comment type="caution">
    <text evidence="7">The sequence shown here is derived from an EMBL/GenBank/DDBJ whole genome shotgun (WGS) entry which is preliminary data.</text>
</comment>
<proteinExistence type="predicted"/>
<dbReference type="PANTHER" id="PTHR45786:SF75">
    <property type="entry name" value="ATP-DEPENDENT DNA HELICASE"/>
    <property type="match status" value="1"/>
</dbReference>
<organism evidence="7 8">
    <name type="scientific">Penstemon davidsonii</name>
    <dbReference type="NCBI Taxonomy" id="160366"/>
    <lineage>
        <taxon>Eukaryota</taxon>
        <taxon>Viridiplantae</taxon>
        <taxon>Streptophyta</taxon>
        <taxon>Embryophyta</taxon>
        <taxon>Tracheophyta</taxon>
        <taxon>Spermatophyta</taxon>
        <taxon>Magnoliopsida</taxon>
        <taxon>eudicotyledons</taxon>
        <taxon>Gunneridae</taxon>
        <taxon>Pentapetalae</taxon>
        <taxon>asterids</taxon>
        <taxon>lamiids</taxon>
        <taxon>Lamiales</taxon>
        <taxon>Plantaginaceae</taxon>
        <taxon>Cheloneae</taxon>
        <taxon>Penstemon</taxon>
    </lineage>
</organism>
<keyword evidence="3" id="KW-0063">Aspartyl esterase</keyword>
<evidence type="ECO:0000313" key="7">
    <source>
        <dbReference type="EMBL" id="KAK4478994.1"/>
    </source>
</evidence>
<reference evidence="7 8" key="1">
    <citation type="journal article" date="2023" name="bioRxiv">
        <title>Genome report: Whole genome sequence and annotation of Penstemon davidsonii.</title>
        <authorList>
            <person name="Ostevik K.L."/>
            <person name="Alabady M."/>
            <person name="Zhang M."/>
            <person name="Rausher M.D."/>
        </authorList>
    </citation>
    <scope>NUCLEOTIDE SEQUENCE [LARGE SCALE GENOMIC DNA]</scope>
    <source>
        <strain evidence="7">DNT005</strain>
        <tissue evidence="7">Whole leaf</tissue>
    </source>
</reference>
<dbReference type="PANTHER" id="PTHR45786">
    <property type="entry name" value="DNA BINDING PROTEIN-LIKE"/>
    <property type="match status" value="1"/>
</dbReference>
<gene>
    <name evidence="7" type="ORF">RD792_014502</name>
</gene>
<dbReference type="InterPro" id="IPR012334">
    <property type="entry name" value="Pectin_lyas_fold"/>
</dbReference>
<dbReference type="InterPro" id="IPR011050">
    <property type="entry name" value="Pectin_lyase_fold/virulence"/>
</dbReference>
<keyword evidence="2" id="KW-0378">Hydrolase</keyword>
<dbReference type="Pfam" id="PF01095">
    <property type="entry name" value="Pectinesterase"/>
    <property type="match status" value="1"/>
</dbReference>
<evidence type="ECO:0000256" key="5">
    <source>
        <dbReference type="SAM" id="Phobius"/>
    </source>
</evidence>
<keyword evidence="5" id="KW-1133">Transmembrane helix</keyword>
<feature type="transmembrane region" description="Helical" evidence="5">
    <location>
        <begin position="49"/>
        <end position="70"/>
    </location>
</feature>
<dbReference type="Gene3D" id="2.160.20.10">
    <property type="entry name" value="Single-stranded right-handed beta-helix, Pectin lyase-like"/>
    <property type="match status" value="1"/>
</dbReference>
<evidence type="ECO:0000313" key="8">
    <source>
        <dbReference type="Proteomes" id="UP001291926"/>
    </source>
</evidence>